<accession>A0ABV2P8U8</accession>
<evidence type="ECO:0000313" key="2">
    <source>
        <dbReference type="Proteomes" id="UP001549307"/>
    </source>
</evidence>
<comment type="caution">
    <text evidence="1">The sequence shown here is derived from an EMBL/GenBank/DDBJ whole genome shotgun (WGS) entry which is preliminary data.</text>
</comment>
<organism evidence="1 2">
    <name type="scientific">Arthrobacter bambusae</name>
    <dbReference type="NCBI Taxonomy" id="1338426"/>
    <lineage>
        <taxon>Bacteria</taxon>
        <taxon>Bacillati</taxon>
        <taxon>Actinomycetota</taxon>
        <taxon>Actinomycetes</taxon>
        <taxon>Micrococcales</taxon>
        <taxon>Micrococcaceae</taxon>
        <taxon>Arthrobacter</taxon>
    </lineage>
</organism>
<dbReference type="Proteomes" id="UP001549307">
    <property type="component" value="Unassembled WGS sequence"/>
</dbReference>
<protein>
    <submittedName>
        <fullName evidence="1">Uncharacterized protein</fullName>
    </submittedName>
</protein>
<dbReference type="RefSeq" id="WP_354230743.1">
    <property type="nucleotide sequence ID" value="NZ_JBEPSN010000008.1"/>
</dbReference>
<evidence type="ECO:0000313" key="1">
    <source>
        <dbReference type="EMBL" id="MET4541168.1"/>
    </source>
</evidence>
<reference evidence="1 2" key="1">
    <citation type="submission" date="2024-06" db="EMBL/GenBank/DDBJ databases">
        <title>Sorghum-associated microbial communities from plants grown in Nebraska, USA.</title>
        <authorList>
            <person name="Schachtman D."/>
        </authorList>
    </citation>
    <scope>NUCLEOTIDE SEQUENCE [LARGE SCALE GENOMIC DNA]</scope>
    <source>
        <strain evidence="1 2">3552</strain>
    </source>
</reference>
<sequence length="55" mass="5899">MVLGDVVSGLDRENLELVLAAIAHAGGSHEHSGMTLHEDGTQKAFTHLTTLHPWP</sequence>
<proteinExistence type="predicted"/>
<name>A0ABV2P8U8_9MICC</name>
<gene>
    <name evidence="1" type="ORF">ABIE37_002963</name>
</gene>
<keyword evidence="2" id="KW-1185">Reference proteome</keyword>
<dbReference type="GeneID" id="92753891"/>
<dbReference type="EMBL" id="JBEPSN010000008">
    <property type="protein sequence ID" value="MET4541168.1"/>
    <property type="molecule type" value="Genomic_DNA"/>
</dbReference>